<organism evidence="1 2">
    <name type="scientific">Diaporthe vaccinii</name>
    <dbReference type="NCBI Taxonomy" id="105482"/>
    <lineage>
        <taxon>Eukaryota</taxon>
        <taxon>Fungi</taxon>
        <taxon>Dikarya</taxon>
        <taxon>Ascomycota</taxon>
        <taxon>Pezizomycotina</taxon>
        <taxon>Sordariomycetes</taxon>
        <taxon>Sordariomycetidae</taxon>
        <taxon>Diaporthales</taxon>
        <taxon>Diaporthaceae</taxon>
        <taxon>Diaporthe</taxon>
        <taxon>Diaporthe eres species complex</taxon>
    </lineage>
</organism>
<evidence type="ECO:0000313" key="2">
    <source>
        <dbReference type="Proteomes" id="UP001600888"/>
    </source>
</evidence>
<dbReference type="Proteomes" id="UP001600888">
    <property type="component" value="Unassembled WGS sequence"/>
</dbReference>
<reference evidence="1 2" key="1">
    <citation type="submission" date="2024-03" db="EMBL/GenBank/DDBJ databases">
        <title>A high-quality draft genome sequence of Diaporthe vaccinii, a causative agent of upright dieback and viscid rot disease in cranberry plants.</title>
        <authorList>
            <person name="Sarrasin M."/>
            <person name="Lang B.F."/>
            <person name="Burger G."/>
        </authorList>
    </citation>
    <scope>NUCLEOTIDE SEQUENCE [LARGE SCALE GENOMIC DNA]</scope>
    <source>
        <strain evidence="1 2">IS7</strain>
    </source>
</reference>
<evidence type="ECO:0000313" key="1">
    <source>
        <dbReference type="EMBL" id="KAL2278917.1"/>
    </source>
</evidence>
<dbReference type="EMBL" id="JBAWTH010000081">
    <property type="protein sequence ID" value="KAL2278917.1"/>
    <property type="molecule type" value="Genomic_DNA"/>
</dbReference>
<keyword evidence="2" id="KW-1185">Reference proteome</keyword>
<protein>
    <submittedName>
        <fullName evidence="1">Uncharacterized protein</fullName>
    </submittedName>
</protein>
<gene>
    <name evidence="1" type="ORF">FJTKL_14082</name>
</gene>
<proteinExistence type="predicted"/>
<comment type="caution">
    <text evidence="1">The sequence shown here is derived from an EMBL/GenBank/DDBJ whole genome shotgun (WGS) entry which is preliminary data.</text>
</comment>
<sequence length="200" mass="22763">MDGLNDFRTVRVAEVLSDFQSIQYFIAAAPVDPPNMNDYYTEGWAALRQCNLDGQRILNCGADTSVPETSGGPDEQAKAELKQVLLDAFARRHEAQKIYLRQAAAQRWIEYRELVLKAHSGNQSQLRRCDQQLRAVCFPAQTASLLLIETEADETLSQELQIITDEAIYAELQSSDINMGRWTAEDPSLRSIQRWVRTRR</sequence>
<accession>A0ABR4E913</accession>
<name>A0ABR4E913_9PEZI</name>